<dbReference type="Pfam" id="PF17827">
    <property type="entry name" value="PrmC_N"/>
    <property type="match status" value="1"/>
</dbReference>
<dbReference type="EC" id="2.1.1.297" evidence="5"/>
<sequence>MKEQKQFEVLKWASLFLEQNKCETQIAEILLQHHLQMSRTSFIFNMREDVPEKIIKQFKADIERHVVTGIPVQHLLGYETFFGRDFIVNEHVLIPRPETEELIMHVLKLTENVKYPLTIADIGTGSGIIAVTLALEISHAEVFATDISKEALKIAKQNANQLDAKLTFFQGDFIQPLLEEEKKVDFLVSNPPYIAWEEEANLSRTVKNFDPELALFADDNGLAAYKQIMRQAPYVLKENAQIIFEIGYTQGEVISDLIRSTFPQSKVEVIADINGNDRIVSAQIVNYQK</sequence>
<feature type="binding site" evidence="5">
    <location>
        <begin position="123"/>
        <end position="127"/>
    </location>
    <ligand>
        <name>S-adenosyl-L-methionine</name>
        <dbReference type="ChEBI" id="CHEBI:59789"/>
    </ligand>
</feature>
<dbReference type="GO" id="GO:0032259">
    <property type="term" value="P:methylation"/>
    <property type="evidence" value="ECO:0007669"/>
    <property type="project" value="UniProtKB-KW"/>
</dbReference>
<organism evidence="8">
    <name type="scientific">Ornithinibacillus sp. 4-3</name>
    <dbReference type="NCBI Taxonomy" id="3231488"/>
    <lineage>
        <taxon>Bacteria</taxon>
        <taxon>Bacillati</taxon>
        <taxon>Bacillota</taxon>
        <taxon>Bacilli</taxon>
        <taxon>Bacillales</taxon>
        <taxon>Bacillaceae</taxon>
        <taxon>Ornithinibacillus</taxon>
    </lineage>
</organism>
<dbReference type="PROSITE" id="PS00092">
    <property type="entry name" value="N6_MTASE"/>
    <property type="match status" value="1"/>
</dbReference>
<dbReference type="InterPro" id="IPR004556">
    <property type="entry name" value="HemK-like"/>
</dbReference>
<dbReference type="InterPro" id="IPR007848">
    <property type="entry name" value="Small_mtfrase_dom"/>
</dbReference>
<evidence type="ECO:0000313" key="8">
    <source>
        <dbReference type="EMBL" id="XDK32669.1"/>
    </source>
</evidence>
<protein>
    <recommendedName>
        <fullName evidence="5">Release factor glutamine methyltransferase</fullName>
        <shortName evidence="5">RF MTase</shortName>
        <ecNumber evidence="5">2.1.1.297</ecNumber>
    </recommendedName>
    <alternativeName>
        <fullName evidence="5">N5-glutamine methyltransferase PrmC</fullName>
    </alternativeName>
    <alternativeName>
        <fullName evidence="5">Protein-(glutamine-N5) MTase PrmC</fullName>
    </alternativeName>
    <alternativeName>
        <fullName evidence="5">Protein-glutamine N-methyltransferase PrmC</fullName>
    </alternativeName>
</protein>
<name>A0AB39HQT3_9BACI</name>
<evidence type="ECO:0000259" key="6">
    <source>
        <dbReference type="Pfam" id="PF05175"/>
    </source>
</evidence>
<feature type="binding site" evidence="5">
    <location>
        <begin position="190"/>
        <end position="193"/>
    </location>
    <ligand>
        <name>substrate</name>
    </ligand>
</feature>
<dbReference type="GO" id="GO:0102559">
    <property type="term" value="F:peptide chain release factor N(5)-glutamine methyltransferase activity"/>
    <property type="evidence" value="ECO:0007669"/>
    <property type="project" value="UniProtKB-EC"/>
</dbReference>
<dbReference type="PANTHER" id="PTHR18895:SF74">
    <property type="entry name" value="MTRF1L RELEASE FACTOR GLUTAMINE METHYLTRANSFERASE"/>
    <property type="match status" value="1"/>
</dbReference>
<dbReference type="InterPro" id="IPR040758">
    <property type="entry name" value="PrmC_N"/>
</dbReference>
<feature type="binding site" evidence="5">
    <location>
        <position position="190"/>
    </location>
    <ligand>
        <name>S-adenosyl-L-methionine</name>
        <dbReference type="ChEBI" id="CHEBI:59789"/>
    </ligand>
</feature>
<evidence type="ECO:0000256" key="1">
    <source>
        <dbReference type="ARBA" id="ARBA00022603"/>
    </source>
</evidence>
<dbReference type="InterPro" id="IPR002052">
    <property type="entry name" value="DNA_methylase_N6_adenine_CS"/>
</dbReference>
<dbReference type="HAMAP" id="MF_02126">
    <property type="entry name" value="RF_methyltr_PrmC"/>
    <property type="match status" value="1"/>
</dbReference>
<feature type="binding site" evidence="5">
    <location>
        <position position="173"/>
    </location>
    <ligand>
        <name>S-adenosyl-L-methionine</name>
        <dbReference type="ChEBI" id="CHEBI:59789"/>
    </ligand>
</feature>
<keyword evidence="2 5" id="KW-0808">Transferase</keyword>
<dbReference type="RefSeq" id="WP_368653357.1">
    <property type="nucleotide sequence ID" value="NZ_CP162599.1"/>
</dbReference>
<dbReference type="Pfam" id="PF05175">
    <property type="entry name" value="MTS"/>
    <property type="match status" value="1"/>
</dbReference>
<proteinExistence type="inferred from homology"/>
<dbReference type="InterPro" id="IPR050320">
    <property type="entry name" value="N5-glutamine_MTase"/>
</dbReference>
<comment type="function">
    <text evidence="5">Methylates the class 1 translation termination release factors RF1/PrfA and RF2/PrfB on the glutamine residue of the universally conserved GGQ motif.</text>
</comment>
<feature type="binding site" evidence="5">
    <location>
        <position position="146"/>
    </location>
    <ligand>
        <name>S-adenosyl-L-methionine</name>
        <dbReference type="ChEBI" id="CHEBI:59789"/>
    </ligand>
</feature>
<dbReference type="InterPro" id="IPR019874">
    <property type="entry name" value="RF_methyltr_PrmC"/>
</dbReference>
<evidence type="ECO:0000256" key="5">
    <source>
        <dbReference type="HAMAP-Rule" id="MF_02126"/>
    </source>
</evidence>
<keyword evidence="3 5" id="KW-0949">S-adenosyl-L-methionine</keyword>
<dbReference type="CDD" id="cd02440">
    <property type="entry name" value="AdoMet_MTases"/>
    <property type="match status" value="1"/>
</dbReference>
<gene>
    <name evidence="5 8" type="primary">prmC</name>
    <name evidence="8" type="ORF">AB4Y30_16925</name>
</gene>
<dbReference type="SUPFAM" id="SSF53335">
    <property type="entry name" value="S-adenosyl-L-methionine-dependent methyltransferases"/>
    <property type="match status" value="1"/>
</dbReference>
<dbReference type="AlphaFoldDB" id="A0AB39HQT3"/>
<dbReference type="InterPro" id="IPR029063">
    <property type="entry name" value="SAM-dependent_MTases_sf"/>
</dbReference>
<evidence type="ECO:0000256" key="3">
    <source>
        <dbReference type="ARBA" id="ARBA00022691"/>
    </source>
</evidence>
<keyword evidence="1 5" id="KW-0489">Methyltransferase</keyword>
<feature type="domain" description="Methyltransferase small" evidence="6">
    <location>
        <begin position="117"/>
        <end position="197"/>
    </location>
</feature>
<evidence type="ECO:0000256" key="4">
    <source>
        <dbReference type="ARBA" id="ARBA00048391"/>
    </source>
</evidence>
<accession>A0AB39HQT3</accession>
<dbReference type="EMBL" id="CP162599">
    <property type="protein sequence ID" value="XDK32669.1"/>
    <property type="molecule type" value="Genomic_DNA"/>
</dbReference>
<dbReference type="Gene3D" id="1.10.8.10">
    <property type="entry name" value="DNA helicase RuvA subunit, C-terminal domain"/>
    <property type="match status" value="1"/>
</dbReference>
<reference evidence="8" key="1">
    <citation type="submission" date="2024-07" db="EMBL/GenBank/DDBJ databases">
        <title>Halotolerant mesophilic bacterium Ornithinibacillus sp. 4-3, sp. nov., isolated from soil.</title>
        <authorList>
            <person name="Sidarenka A.V."/>
            <person name="Guliayeva D.E."/>
            <person name="Leanovich S.I."/>
            <person name="Hileuskaya K.S."/>
            <person name="Akhremchuk A.E."/>
            <person name="Sikolenko M.A."/>
            <person name="Valentovich L.N."/>
        </authorList>
    </citation>
    <scope>NUCLEOTIDE SEQUENCE</scope>
    <source>
        <strain evidence="8">4-3</strain>
    </source>
</reference>
<evidence type="ECO:0000256" key="2">
    <source>
        <dbReference type="ARBA" id="ARBA00022679"/>
    </source>
</evidence>
<dbReference type="NCBIfam" id="TIGR03534">
    <property type="entry name" value="RF_mod_PrmC"/>
    <property type="match status" value="1"/>
</dbReference>
<dbReference type="NCBIfam" id="TIGR00536">
    <property type="entry name" value="hemK_fam"/>
    <property type="match status" value="1"/>
</dbReference>
<comment type="catalytic activity">
    <reaction evidence="4 5">
        <text>L-glutaminyl-[peptide chain release factor] + S-adenosyl-L-methionine = N(5)-methyl-L-glutaminyl-[peptide chain release factor] + S-adenosyl-L-homocysteine + H(+)</text>
        <dbReference type="Rhea" id="RHEA:42896"/>
        <dbReference type="Rhea" id="RHEA-COMP:10271"/>
        <dbReference type="Rhea" id="RHEA-COMP:10272"/>
        <dbReference type="ChEBI" id="CHEBI:15378"/>
        <dbReference type="ChEBI" id="CHEBI:30011"/>
        <dbReference type="ChEBI" id="CHEBI:57856"/>
        <dbReference type="ChEBI" id="CHEBI:59789"/>
        <dbReference type="ChEBI" id="CHEBI:61891"/>
        <dbReference type="EC" id="2.1.1.297"/>
    </reaction>
</comment>
<comment type="similarity">
    <text evidence="5">Belongs to the protein N5-glutamine methyltransferase family. PrmC subfamily.</text>
</comment>
<evidence type="ECO:0000259" key="7">
    <source>
        <dbReference type="Pfam" id="PF17827"/>
    </source>
</evidence>
<feature type="domain" description="Release factor glutamine methyltransferase N-terminal" evidence="7">
    <location>
        <begin position="8"/>
        <end position="77"/>
    </location>
</feature>
<dbReference type="PANTHER" id="PTHR18895">
    <property type="entry name" value="HEMK METHYLTRANSFERASE"/>
    <property type="match status" value="1"/>
</dbReference>
<dbReference type="Gene3D" id="3.40.50.150">
    <property type="entry name" value="Vaccinia Virus protein VP39"/>
    <property type="match status" value="1"/>
</dbReference>
<dbReference type="GO" id="GO:0003676">
    <property type="term" value="F:nucleic acid binding"/>
    <property type="evidence" value="ECO:0007669"/>
    <property type="project" value="InterPro"/>
</dbReference>